<evidence type="ECO:0000259" key="1">
    <source>
        <dbReference type="PROSITE" id="PS50994"/>
    </source>
</evidence>
<protein>
    <recommendedName>
        <fullName evidence="1">Integrase catalytic domain-containing protein</fullName>
    </recommendedName>
</protein>
<keyword evidence="3" id="KW-1185">Reference proteome</keyword>
<dbReference type="OrthoDB" id="2686689at2759"/>
<gene>
    <name evidence="2" type="ORF">DNTS_022293</name>
</gene>
<dbReference type="InterPro" id="IPR001584">
    <property type="entry name" value="Integrase_cat-core"/>
</dbReference>
<dbReference type="PANTHER" id="PTHR46791:SF9">
    <property type="entry name" value="INTEGRASE CATALYTIC DOMAIN-CONTAINING PROTEIN"/>
    <property type="match status" value="1"/>
</dbReference>
<dbReference type="SUPFAM" id="SSF53098">
    <property type="entry name" value="Ribonuclease H-like"/>
    <property type="match status" value="1"/>
</dbReference>
<dbReference type="InterPro" id="IPR058913">
    <property type="entry name" value="Integrase_dom_put"/>
</dbReference>
<dbReference type="PROSITE" id="PS50994">
    <property type="entry name" value="INTEGRASE"/>
    <property type="match status" value="1"/>
</dbReference>
<sequence length="484" mass="55364">MATVVLEKIRRKCKHIERALSQGNCGELENRAINNCLRNAQRISHSLHPETFEELIRSLEELRTMLFTLLQSDETAGFSVLRSSSGGRGRPAIQIPRDQIEFLMNQGHTVKRMARMLGCSSSFLYKRSKDLGVPVRSRMSAVDDGELETVIRRLHSHYPNSGSEMMRALLLAEGMRVSRIRVREMLVCINPSAAARRWSSTVSRRVYNVPHPNSLWHIDGNMRLIRWGFVVHGAIDGYSRLITYLNCNTDNCASTVLSQFVHATCLYGLPSRVRSDHGGENLQVALFMNLMQGIQRHSHITGESVHNQRIERLWRDVFLHVLQSFYSTFYSLEDSELLIPGNDVHNVSLSLVFLPEIQSRLQHFKEAWNHHALRTEHNKTPTQIWTEGMLSRGQTKSTAMNNVFGDDPYRPEHFYNRLAEHGIESLPTAEDEDIPAVTVERPRITLSPQQIEMVSRAIEHVPDLKVRFQLCCEEVANVLANQRI</sequence>
<reference evidence="2 3" key="1">
    <citation type="journal article" date="2019" name="Sci. Data">
        <title>Hybrid genome assembly and annotation of Danionella translucida.</title>
        <authorList>
            <person name="Kadobianskyi M."/>
            <person name="Schulze L."/>
            <person name="Schuelke M."/>
            <person name="Judkewitz B."/>
        </authorList>
    </citation>
    <scope>NUCLEOTIDE SEQUENCE [LARGE SCALE GENOMIC DNA]</scope>
    <source>
        <strain evidence="2 3">Bolton</strain>
    </source>
</reference>
<dbReference type="PANTHER" id="PTHR46791">
    <property type="entry name" value="EXPRESSED PROTEIN"/>
    <property type="match status" value="1"/>
</dbReference>
<dbReference type="InterPro" id="IPR012337">
    <property type="entry name" value="RNaseH-like_sf"/>
</dbReference>
<dbReference type="GO" id="GO:0003676">
    <property type="term" value="F:nucleic acid binding"/>
    <property type="evidence" value="ECO:0007669"/>
    <property type="project" value="InterPro"/>
</dbReference>
<dbReference type="AlphaFoldDB" id="A0A553NI68"/>
<dbReference type="GO" id="GO:0015074">
    <property type="term" value="P:DNA integration"/>
    <property type="evidence" value="ECO:0007669"/>
    <property type="project" value="InterPro"/>
</dbReference>
<evidence type="ECO:0000313" key="3">
    <source>
        <dbReference type="Proteomes" id="UP000316079"/>
    </source>
</evidence>
<organism evidence="2 3">
    <name type="scientific">Danionella cerebrum</name>
    <dbReference type="NCBI Taxonomy" id="2873325"/>
    <lineage>
        <taxon>Eukaryota</taxon>
        <taxon>Metazoa</taxon>
        <taxon>Chordata</taxon>
        <taxon>Craniata</taxon>
        <taxon>Vertebrata</taxon>
        <taxon>Euteleostomi</taxon>
        <taxon>Actinopterygii</taxon>
        <taxon>Neopterygii</taxon>
        <taxon>Teleostei</taxon>
        <taxon>Ostariophysi</taxon>
        <taxon>Cypriniformes</taxon>
        <taxon>Danionidae</taxon>
        <taxon>Danioninae</taxon>
        <taxon>Danionella</taxon>
    </lineage>
</organism>
<dbReference type="Gene3D" id="1.10.10.2480">
    <property type="match status" value="1"/>
</dbReference>
<dbReference type="Pfam" id="PF24764">
    <property type="entry name" value="rva_4"/>
    <property type="match status" value="1"/>
</dbReference>
<name>A0A553NI68_9TELE</name>
<feature type="domain" description="Integrase catalytic" evidence="1">
    <location>
        <begin position="206"/>
        <end position="389"/>
    </location>
</feature>
<accession>A0A553NI68</accession>
<dbReference type="Gene3D" id="3.30.420.10">
    <property type="entry name" value="Ribonuclease H-like superfamily/Ribonuclease H"/>
    <property type="match status" value="1"/>
</dbReference>
<dbReference type="EMBL" id="SRMA01026945">
    <property type="protein sequence ID" value="TRY65144.1"/>
    <property type="molecule type" value="Genomic_DNA"/>
</dbReference>
<comment type="caution">
    <text evidence="2">The sequence shown here is derived from an EMBL/GenBank/DDBJ whole genome shotgun (WGS) entry which is preliminary data.</text>
</comment>
<dbReference type="Proteomes" id="UP000316079">
    <property type="component" value="Unassembled WGS sequence"/>
</dbReference>
<evidence type="ECO:0000313" key="2">
    <source>
        <dbReference type="EMBL" id="TRY65144.1"/>
    </source>
</evidence>
<proteinExistence type="predicted"/>
<dbReference type="InterPro" id="IPR036397">
    <property type="entry name" value="RNaseH_sf"/>
</dbReference>